<proteinExistence type="predicted"/>
<feature type="signal peptide" evidence="1">
    <location>
        <begin position="1"/>
        <end position="20"/>
    </location>
</feature>
<evidence type="ECO:0000313" key="3">
    <source>
        <dbReference type="Proteomes" id="UP000198847"/>
    </source>
</evidence>
<evidence type="ECO:0000256" key="1">
    <source>
        <dbReference type="SAM" id="SignalP"/>
    </source>
</evidence>
<reference evidence="2 3" key="1">
    <citation type="submission" date="2016-10" db="EMBL/GenBank/DDBJ databases">
        <authorList>
            <person name="de Groot N.N."/>
        </authorList>
    </citation>
    <scope>NUCLEOTIDE SEQUENCE [LARGE SCALE GENOMIC DNA]</scope>
    <source>
        <strain evidence="2 3">DSM 13305</strain>
    </source>
</reference>
<evidence type="ECO:0000313" key="2">
    <source>
        <dbReference type="EMBL" id="SEP40992.1"/>
    </source>
</evidence>
<dbReference type="OrthoDB" id="9951592at2"/>
<keyword evidence="3" id="KW-1185">Reference proteome</keyword>
<keyword evidence="1" id="KW-0732">Signal</keyword>
<gene>
    <name evidence="2" type="ORF">SAMN04490178_12611</name>
</gene>
<dbReference type="RefSeq" id="WP_091750394.1">
    <property type="nucleotide sequence ID" value="NZ_FODY01000026.1"/>
</dbReference>
<dbReference type="AlphaFoldDB" id="A0A1H8XMQ1"/>
<name>A0A1H8XMQ1_9FIRM</name>
<accession>A0A1H8XMQ1</accession>
<dbReference type="EMBL" id="FODY01000026">
    <property type="protein sequence ID" value="SEP40992.1"/>
    <property type="molecule type" value="Genomic_DNA"/>
</dbReference>
<protein>
    <recommendedName>
        <fullName evidence="4">Bla regulator protein blaR1</fullName>
    </recommendedName>
</protein>
<dbReference type="Proteomes" id="UP000198847">
    <property type="component" value="Unassembled WGS sequence"/>
</dbReference>
<feature type="chain" id="PRO_5011623041" description="Bla regulator protein blaR1" evidence="1">
    <location>
        <begin position="21"/>
        <end position="209"/>
    </location>
</feature>
<sequence>MKKVLILTLLLIALTSVVFAADSRDTQYSPNEIYKILFTGIGKEELSQPTVELKFGENSASKIDEILKELPFKKSKIAQGKIEKYKYTQVDYDNFWTVYLSGVGDEWDQKLFAVTFSIKLKNQNVQEKDTSVFLKLKQMYGEYTTLSKFIYGENKFDPNLNYYIWEKNNVIITYRCNKTEKDSTLVVEMWDKTYFRQNEENGKYYILQY</sequence>
<organism evidence="2 3">
    <name type="scientific">Propionispora vibrioides</name>
    <dbReference type="NCBI Taxonomy" id="112903"/>
    <lineage>
        <taxon>Bacteria</taxon>
        <taxon>Bacillati</taxon>
        <taxon>Bacillota</taxon>
        <taxon>Negativicutes</taxon>
        <taxon>Selenomonadales</taxon>
        <taxon>Sporomusaceae</taxon>
        <taxon>Propionispora</taxon>
    </lineage>
</organism>
<evidence type="ECO:0008006" key="4">
    <source>
        <dbReference type="Google" id="ProtNLM"/>
    </source>
</evidence>